<dbReference type="GO" id="GO:0055029">
    <property type="term" value="C:nuclear DNA-directed RNA polymerase complex"/>
    <property type="evidence" value="ECO:0007669"/>
    <property type="project" value="UniProtKB-ARBA"/>
</dbReference>
<dbReference type="CDD" id="cd07029">
    <property type="entry name" value="RNAP_I_III_AC19"/>
    <property type="match status" value="1"/>
</dbReference>
<reference evidence="9" key="3">
    <citation type="submission" date="2020-01" db="EMBL/GenBank/DDBJ databases">
        <authorList>
            <person name="Perkins V."/>
            <person name="Lessard M.-H."/>
            <person name="Dugat-Bony E."/>
            <person name="Frenette M."/>
            <person name="Labrie S."/>
        </authorList>
    </citation>
    <scope>NUCLEOTIDE SEQUENCE</scope>
    <source>
        <strain evidence="9">LMA-70</strain>
    </source>
</reference>
<dbReference type="PROSITE" id="PS01154">
    <property type="entry name" value="RNA_POL_L_13KD"/>
    <property type="match status" value="1"/>
</dbReference>
<evidence type="ECO:0000313" key="9">
    <source>
        <dbReference type="EMBL" id="KAF5100299.1"/>
    </source>
</evidence>
<dbReference type="SUPFAM" id="SSF55257">
    <property type="entry name" value="RBP11-like subunits of RNA polymerase"/>
    <property type="match status" value="1"/>
</dbReference>
<evidence type="ECO:0000256" key="5">
    <source>
        <dbReference type="ARBA" id="ARBA00023242"/>
    </source>
</evidence>
<evidence type="ECO:0000256" key="3">
    <source>
        <dbReference type="ARBA" id="ARBA00022478"/>
    </source>
</evidence>
<dbReference type="GO" id="GO:0046983">
    <property type="term" value="F:protein dimerization activity"/>
    <property type="evidence" value="ECO:0007669"/>
    <property type="project" value="InterPro"/>
</dbReference>
<dbReference type="PANTHER" id="PTHR13946:SF28">
    <property type="entry name" value="DNA-DIRECTED RNA POLYMERASES I AND III SUBUNIT RPAC2"/>
    <property type="match status" value="1"/>
</dbReference>
<evidence type="ECO:0000256" key="2">
    <source>
        <dbReference type="ARBA" id="ARBA00022079"/>
    </source>
</evidence>
<comment type="caution">
    <text evidence="8">The sequence shown here is derived from an EMBL/GenBank/DDBJ whole genome shotgun (WGS) entry which is preliminary data.</text>
</comment>
<dbReference type="GO" id="GO:0005666">
    <property type="term" value="C:RNA polymerase III complex"/>
    <property type="evidence" value="ECO:0007669"/>
    <property type="project" value="TreeGrafter"/>
</dbReference>
<evidence type="ECO:0000313" key="8">
    <source>
        <dbReference type="EMBL" id="CDO53163.1"/>
    </source>
</evidence>
<dbReference type="GO" id="GO:0003677">
    <property type="term" value="F:DNA binding"/>
    <property type="evidence" value="ECO:0007669"/>
    <property type="project" value="InterPro"/>
</dbReference>
<dbReference type="InterPro" id="IPR036603">
    <property type="entry name" value="RBP11-like"/>
</dbReference>
<dbReference type="InterPro" id="IPR022905">
    <property type="entry name" value="Rpo11-like"/>
</dbReference>
<dbReference type="Pfam" id="PF13656">
    <property type="entry name" value="RNA_pol_L_2"/>
    <property type="match status" value="1"/>
</dbReference>
<name>A0A0J9X7H8_GEOCN</name>
<reference evidence="9" key="2">
    <citation type="journal article" date="2020" name="Front. Microbiol.">
        <title>Phenotypic and Genetic Characterization of the Cheese Ripening Yeast Geotrichum candidum.</title>
        <authorList>
            <person name="Perkins V."/>
            <person name="Vignola S."/>
            <person name="Lessard M.H."/>
            <person name="Plante P.L."/>
            <person name="Corbeil J."/>
            <person name="Dugat-Bony E."/>
            <person name="Frenette M."/>
            <person name="Labrie S."/>
        </authorList>
    </citation>
    <scope>NUCLEOTIDE SEQUENCE</scope>
    <source>
        <strain evidence="9">LMA-70</strain>
    </source>
</reference>
<dbReference type="HAMAP" id="MF_00261">
    <property type="entry name" value="RNApol_arch_Rpo11"/>
    <property type="match status" value="1"/>
</dbReference>
<dbReference type="Proteomes" id="UP000242525">
    <property type="component" value="Unassembled WGS sequence"/>
</dbReference>
<gene>
    <name evidence="8" type="ORF">BN980_GECA04s05356g</name>
    <name evidence="9" type="ORF">DV451_002650</name>
</gene>
<dbReference type="FunFam" id="3.30.1360.10:FF:000006">
    <property type="entry name" value="DNA-directed RNA polymerases I and III subunit RPAC2"/>
    <property type="match status" value="1"/>
</dbReference>
<evidence type="ECO:0000256" key="1">
    <source>
        <dbReference type="ARBA" id="ARBA00004123"/>
    </source>
</evidence>
<keyword evidence="4" id="KW-0804">Transcription</keyword>
<organism evidence="8 10">
    <name type="scientific">Geotrichum candidum</name>
    <name type="common">Oospora lactis</name>
    <name type="synonym">Dipodascus geotrichum</name>
    <dbReference type="NCBI Taxonomy" id="1173061"/>
    <lineage>
        <taxon>Eukaryota</taxon>
        <taxon>Fungi</taxon>
        <taxon>Dikarya</taxon>
        <taxon>Ascomycota</taxon>
        <taxon>Saccharomycotina</taxon>
        <taxon>Dipodascomycetes</taxon>
        <taxon>Dipodascales</taxon>
        <taxon>Dipodascaceae</taxon>
        <taxon>Geotrichum</taxon>
    </lineage>
</organism>
<dbReference type="EMBL" id="QQZK01000049">
    <property type="protein sequence ID" value="KAF5100299.1"/>
    <property type="molecule type" value="Genomic_DNA"/>
</dbReference>
<keyword evidence="3" id="KW-0240">DNA-directed RNA polymerase</keyword>
<evidence type="ECO:0000256" key="4">
    <source>
        <dbReference type="ARBA" id="ARBA00023163"/>
    </source>
</evidence>
<dbReference type="OrthoDB" id="510325at2759"/>
<reference evidence="8 10" key="1">
    <citation type="submission" date="2014-03" db="EMBL/GenBank/DDBJ databases">
        <authorList>
            <person name="Casaregola S."/>
        </authorList>
    </citation>
    <scope>NUCLEOTIDE SEQUENCE [LARGE SCALE GENOMIC DNA]</scope>
    <source>
        <strain evidence="8 10">CLIB 918</strain>
    </source>
</reference>
<dbReference type="PANTHER" id="PTHR13946">
    <property type="entry name" value="DNA-DIRECTED RNA POLYMERASE I,II,III"/>
    <property type="match status" value="1"/>
</dbReference>
<keyword evidence="5" id="KW-0539">Nucleus</keyword>
<dbReference type="GO" id="GO:0003899">
    <property type="term" value="F:DNA-directed RNA polymerase activity"/>
    <property type="evidence" value="ECO:0007669"/>
    <property type="project" value="InterPro"/>
</dbReference>
<dbReference type="GO" id="GO:0006383">
    <property type="term" value="P:transcription by RNA polymerase III"/>
    <property type="evidence" value="ECO:0007669"/>
    <property type="project" value="TreeGrafter"/>
</dbReference>
<dbReference type="Gene3D" id="3.30.1360.10">
    <property type="entry name" value="RNA polymerase, RBP11-like subunit"/>
    <property type="match status" value="1"/>
</dbReference>
<feature type="domain" description="DNA-directed RNA polymerase RBP11-like dimerisation" evidence="7">
    <location>
        <begin position="44"/>
        <end position="115"/>
    </location>
</feature>
<protein>
    <recommendedName>
        <fullName evidence="2">DNA-directed RNA polymerases I and III subunit RPAC2</fullName>
    </recommendedName>
</protein>
<dbReference type="GO" id="GO:0006362">
    <property type="term" value="P:transcription elongation by RNA polymerase I"/>
    <property type="evidence" value="ECO:0007669"/>
    <property type="project" value="TreeGrafter"/>
</dbReference>
<keyword evidence="10" id="KW-1185">Reference proteome</keyword>
<proteinExistence type="inferred from homology"/>
<comment type="subcellular location">
    <subcellularLocation>
        <location evidence="1">Nucleus</location>
    </subcellularLocation>
</comment>
<evidence type="ECO:0000256" key="6">
    <source>
        <dbReference type="ARBA" id="ARBA00025751"/>
    </source>
</evidence>
<accession>A0A0J9X7H8</accession>
<dbReference type="EMBL" id="CCBN010000004">
    <property type="protein sequence ID" value="CDO53163.1"/>
    <property type="molecule type" value="Genomic_DNA"/>
</dbReference>
<dbReference type="AlphaFoldDB" id="A0A0J9X7H8"/>
<evidence type="ECO:0000259" key="7">
    <source>
        <dbReference type="Pfam" id="PF13656"/>
    </source>
</evidence>
<dbReference type="InterPro" id="IPR008193">
    <property type="entry name" value="RNA_pol_Rpb11_13-16kDa_CS"/>
</dbReference>
<comment type="similarity">
    <text evidence="6">Belongs to the archaeal Rpo11/eukaryotic RPB11/RPC19 RNA polymerase subunit family.</text>
</comment>
<evidence type="ECO:0000313" key="10">
    <source>
        <dbReference type="Proteomes" id="UP000242525"/>
    </source>
</evidence>
<dbReference type="InterPro" id="IPR033898">
    <property type="entry name" value="RNAP_AC19"/>
</dbReference>
<dbReference type="Proteomes" id="UP000750522">
    <property type="component" value="Unassembled WGS sequence"/>
</dbReference>
<dbReference type="STRING" id="1173061.A0A0J9X7H8"/>
<dbReference type="GO" id="GO:0005736">
    <property type="term" value="C:RNA polymerase I complex"/>
    <property type="evidence" value="ECO:0007669"/>
    <property type="project" value="TreeGrafter"/>
</dbReference>
<sequence length="132" mass="14899">MADENKPEEQIVDTEMAEQEQLEEVLEADKIIVLPGASEDGTAASFQIKNEDHTLGNPLRYIIMKNPDVEFCGYSIPHPSEAKMNVRIQTYGETTAFQALQKGLRDLVDLCNHTEALFRQKVNEGNYSQEEP</sequence>
<dbReference type="InterPro" id="IPR009025">
    <property type="entry name" value="RBP11-like_dimer"/>
</dbReference>